<feature type="region of interest" description="Disordered" evidence="1">
    <location>
        <begin position="1"/>
        <end position="52"/>
    </location>
</feature>
<feature type="compositionally biased region" description="Basic and acidic residues" evidence="1">
    <location>
        <begin position="29"/>
        <end position="42"/>
    </location>
</feature>
<dbReference type="PANTHER" id="PTHR11736">
    <property type="entry name" value="MELANOMA-ASSOCIATED ANTIGEN MAGE ANTIGEN"/>
    <property type="match status" value="1"/>
</dbReference>
<evidence type="ECO:0000313" key="3">
    <source>
        <dbReference type="EMBL" id="RCK62793.1"/>
    </source>
</evidence>
<evidence type="ECO:0000259" key="2">
    <source>
        <dbReference type="SMART" id="SM01373"/>
    </source>
</evidence>
<dbReference type="Pfam" id="PF01454">
    <property type="entry name" value="MAGE"/>
    <property type="match status" value="1"/>
</dbReference>
<evidence type="ECO:0000313" key="4">
    <source>
        <dbReference type="Proteomes" id="UP000253472"/>
    </source>
</evidence>
<comment type="caution">
    <text evidence="3">The sequence shown here is derived from an EMBL/GenBank/DDBJ whole genome shotgun (WGS) entry which is preliminary data.</text>
</comment>
<reference evidence="3 4" key="1">
    <citation type="submission" date="2018-06" db="EMBL/GenBank/DDBJ databases">
        <title>Whole genome sequencing of Candida tropicalis (genome annotated by CSBL at Korea University).</title>
        <authorList>
            <person name="Ahn J."/>
        </authorList>
    </citation>
    <scope>NUCLEOTIDE SEQUENCE [LARGE SCALE GENOMIC DNA]</scope>
    <source>
        <strain evidence="3 4">ATCC 20962</strain>
    </source>
</reference>
<dbReference type="EMBL" id="QLNQ01000025">
    <property type="protein sequence ID" value="RCK62793.1"/>
    <property type="molecule type" value="Genomic_DNA"/>
</dbReference>
<dbReference type="GO" id="GO:0005634">
    <property type="term" value="C:nucleus"/>
    <property type="evidence" value="ECO:0007669"/>
    <property type="project" value="TreeGrafter"/>
</dbReference>
<evidence type="ECO:0000256" key="1">
    <source>
        <dbReference type="SAM" id="MobiDB-lite"/>
    </source>
</evidence>
<dbReference type="Proteomes" id="UP000253472">
    <property type="component" value="Unassembled WGS sequence"/>
</dbReference>
<sequence length="355" mass="40277">MSRRAKISLQDLSDFVEDDEGDQDEEEYNDRGNDFFESRTESLDNSNRATPVDDAEMQHVISQVVRLALSRELAGKNIRSDNIAKYIRHNFGRKLTTGKLIEEANAVLKLVYGLTIEDVSSSNTTDKQKTKPEREQPATKMRKTASSKGPYIIVSNLLAESRNILGELWNRDLRATFKRSDLGGRKFFLPDYEKTPAPGANYDLVKTGIMLVVISMVILNENHIQETTLFRKLRKFGISDDLNRKNSNINMNAKDLLNDLTQKEYLLRKKLKGRTELEDIFDYSLGKRSLVEFSPQGVFEYIKIIYGDNYDSNIAERALVTIERAYGVAVVEANDSTNNNDGPSEEPSEQSIVDA</sequence>
<organism evidence="3 4">
    <name type="scientific">Candida viswanathii</name>
    <dbReference type="NCBI Taxonomy" id="5486"/>
    <lineage>
        <taxon>Eukaryota</taxon>
        <taxon>Fungi</taxon>
        <taxon>Dikarya</taxon>
        <taxon>Ascomycota</taxon>
        <taxon>Saccharomycotina</taxon>
        <taxon>Pichiomycetes</taxon>
        <taxon>Debaryomycetaceae</taxon>
        <taxon>Candida/Lodderomyces clade</taxon>
        <taxon>Candida</taxon>
    </lineage>
</organism>
<gene>
    <name evidence="3" type="primary">NSE3_1</name>
    <name evidence="3" type="ORF">Cantr_09378</name>
</gene>
<dbReference type="SMART" id="SM01373">
    <property type="entry name" value="MAGE"/>
    <property type="match status" value="1"/>
</dbReference>
<dbReference type="AlphaFoldDB" id="A0A367YA93"/>
<dbReference type="OrthoDB" id="205198at2759"/>
<proteinExistence type="predicted"/>
<dbReference type="InterPro" id="IPR002190">
    <property type="entry name" value="MHD_dom"/>
</dbReference>
<feature type="compositionally biased region" description="Basic and acidic residues" evidence="1">
    <location>
        <begin position="126"/>
        <end position="137"/>
    </location>
</feature>
<name>A0A367YA93_9ASCO</name>
<dbReference type="InterPro" id="IPR041899">
    <property type="entry name" value="MAGE_WH2"/>
</dbReference>
<feature type="region of interest" description="Disordered" evidence="1">
    <location>
        <begin position="333"/>
        <end position="355"/>
    </location>
</feature>
<dbReference type="GO" id="GO:0006281">
    <property type="term" value="P:DNA repair"/>
    <property type="evidence" value="ECO:0007669"/>
    <property type="project" value="TreeGrafter"/>
</dbReference>
<dbReference type="Gene3D" id="1.10.10.1200">
    <property type="entry name" value="MAGE homology domain, winged helix WH1 motif"/>
    <property type="match status" value="1"/>
</dbReference>
<feature type="domain" description="MAGE" evidence="2">
    <location>
        <begin position="64"/>
        <end position="298"/>
    </location>
</feature>
<dbReference type="Gene3D" id="1.10.10.1210">
    <property type="entry name" value="MAGE homology domain, winged helix WH2 motif"/>
    <property type="match status" value="1"/>
</dbReference>
<protein>
    <submittedName>
        <fullName evidence="3">Non-structural maintenance of chromosome element 3</fullName>
    </submittedName>
</protein>
<dbReference type="STRING" id="5486.A0A367YA93"/>
<feature type="compositionally biased region" description="Acidic residues" evidence="1">
    <location>
        <begin position="14"/>
        <end position="28"/>
    </location>
</feature>
<keyword evidence="4" id="KW-1185">Reference proteome</keyword>
<accession>A0A367YA93</accession>
<feature type="region of interest" description="Disordered" evidence="1">
    <location>
        <begin position="121"/>
        <end position="144"/>
    </location>
</feature>
<dbReference type="InterPro" id="IPR037445">
    <property type="entry name" value="MAGE"/>
</dbReference>
<dbReference type="PANTHER" id="PTHR11736:SF14">
    <property type="entry name" value="NSE3 HOMOLOG, SMC5-SMC6 COMPLEX COMPONENT"/>
    <property type="match status" value="1"/>
</dbReference>
<dbReference type="InterPro" id="IPR041898">
    <property type="entry name" value="MAGE_WH1"/>
</dbReference>